<keyword evidence="1" id="KW-0472">Membrane</keyword>
<dbReference type="PANTHER" id="PTHR40394">
    <property type="entry name" value="LIPOPROTEIN-RELATED"/>
    <property type="match status" value="1"/>
</dbReference>
<evidence type="ECO:0000313" key="2">
    <source>
        <dbReference type="EMBL" id="KKM63743.1"/>
    </source>
</evidence>
<organism evidence="2">
    <name type="scientific">marine sediment metagenome</name>
    <dbReference type="NCBI Taxonomy" id="412755"/>
    <lineage>
        <taxon>unclassified sequences</taxon>
        <taxon>metagenomes</taxon>
        <taxon>ecological metagenomes</taxon>
    </lineage>
</organism>
<keyword evidence="1" id="KW-0812">Transmembrane</keyword>
<dbReference type="Pfam" id="PF11821">
    <property type="entry name" value="ActD"/>
    <property type="match status" value="1"/>
</dbReference>
<proteinExistence type="predicted"/>
<reference evidence="2" key="1">
    <citation type="journal article" date="2015" name="Nature">
        <title>Complex archaea that bridge the gap between prokaryotes and eukaryotes.</title>
        <authorList>
            <person name="Spang A."/>
            <person name="Saw J.H."/>
            <person name="Jorgensen S.L."/>
            <person name="Zaremba-Niedzwiedzka K."/>
            <person name="Martijn J."/>
            <person name="Lind A.E."/>
            <person name="van Eijk R."/>
            <person name="Schleper C."/>
            <person name="Guy L."/>
            <person name="Ettema T.J."/>
        </authorList>
    </citation>
    <scope>NUCLEOTIDE SEQUENCE</scope>
</reference>
<dbReference type="EMBL" id="LAZR01011044">
    <property type="protein sequence ID" value="KKM63743.1"/>
    <property type="molecule type" value="Genomic_DNA"/>
</dbReference>
<evidence type="ECO:0008006" key="3">
    <source>
        <dbReference type="Google" id="ProtNLM"/>
    </source>
</evidence>
<feature type="transmembrane region" description="Helical" evidence="1">
    <location>
        <begin position="96"/>
        <end position="121"/>
    </location>
</feature>
<dbReference type="PANTHER" id="PTHR40394:SF2">
    <property type="entry name" value="QUINOL:CYTOCHROME C OXIDOREDUCTASE MEMBRANE PROTEIN"/>
    <property type="match status" value="1"/>
</dbReference>
<protein>
    <recommendedName>
        <fullName evidence="3">DUF3341 domain-containing protein</fullName>
    </recommendedName>
</protein>
<name>A0A0F9J2C0_9ZZZZ</name>
<accession>A0A0F9J2C0</accession>
<keyword evidence="1" id="KW-1133">Transmembrane helix</keyword>
<dbReference type="InterPro" id="IPR021776">
    <property type="entry name" value="ActD"/>
</dbReference>
<gene>
    <name evidence="2" type="ORF">LCGC14_1508370</name>
</gene>
<dbReference type="AlphaFoldDB" id="A0A0F9J2C0"/>
<feature type="transmembrane region" description="Helical" evidence="1">
    <location>
        <begin position="53"/>
        <end position="76"/>
    </location>
</feature>
<comment type="caution">
    <text evidence="2">The sequence shown here is derived from an EMBL/GenBank/DDBJ whole genome shotgun (WGS) entry which is preliminary data.</text>
</comment>
<sequence>MASKTIHAFYDDDDVLMLAVKRVKAAKHHIEEVYCPFPVHGLDKAMGLAPTRLAITSFIYGCVGLAVATIMMNYIMIEDWPQDIGGKPSFSYIENMPAFVPIMFELTVFFAAHLMVITFYLRSRLWPFKAAENPDLRTTDDHFLMEIDIHGDENELRDLLIDTGAVEINIVEKESH</sequence>
<evidence type="ECO:0000256" key="1">
    <source>
        <dbReference type="SAM" id="Phobius"/>
    </source>
</evidence>